<reference evidence="2 3" key="1">
    <citation type="submission" date="2019-02" db="EMBL/GenBank/DDBJ databases">
        <title>Sequencing the genomes of 1000 actinobacteria strains.</title>
        <authorList>
            <person name="Klenk H.-P."/>
        </authorList>
    </citation>
    <scope>NUCLEOTIDE SEQUENCE [LARGE SCALE GENOMIC DNA]</scope>
    <source>
        <strain evidence="2 3">DSM 44509</strain>
    </source>
</reference>
<dbReference type="PANTHER" id="PTHR35007:SF4">
    <property type="entry name" value="CONSERVED TRANSMEMBRANE PROTEIN-RELATED"/>
    <property type="match status" value="1"/>
</dbReference>
<sequence>MTLALLSAAGAVLLWPDARAVLRHRVRQVTPAVAGSRTGPAVPLPVAAAVLAAGIGSVLSTPLVAALAAACAALAVRGWRSRRAEAVEGARLAVLAESLAALAAELRAGRLLGEAAEGVAEACPDRECAAALLRAVRGSPPQREPGGGEHDESDGLTGALARLSAAVALSARTGCSLATVVSAVEDDLRARLRRRRELLVATAGPRSSARLLAGLPVLGLALGSGAGADPWGVLTTTGTGQALLVGGVALEVAGIAWTGRLVRRIAR</sequence>
<accession>A0A4Q7YB48</accession>
<feature type="transmembrane region" description="Helical" evidence="1">
    <location>
        <begin position="242"/>
        <end position="262"/>
    </location>
</feature>
<dbReference type="EMBL" id="SHKV01000001">
    <property type="protein sequence ID" value="RZU34280.1"/>
    <property type="molecule type" value="Genomic_DNA"/>
</dbReference>
<name>A0A4Q7YB48_9ACTN</name>
<evidence type="ECO:0000313" key="2">
    <source>
        <dbReference type="EMBL" id="RZU34280.1"/>
    </source>
</evidence>
<keyword evidence="1" id="KW-0472">Membrane</keyword>
<dbReference type="RefSeq" id="WP_104526719.1">
    <property type="nucleotide sequence ID" value="NZ_POQT01000001.1"/>
</dbReference>
<keyword evidence="3" id="KW-1185">Reference proteome</keyword>
<evidence type="ECO:0000256" key="1">
    <source>
        <dbReference type="SAM" id="Phobius"/>
    </source>
</evidence>
<dbReference type="Proteomes" id="UP000292507">
    <property type="component" value="Unassembled WGS sequence"/>
</dbReference>
<gene>
    <name evidence="2" type="ORF">BKA19_4042</name>
</gene>
<organism evidence="2 3">
    <name type="scientific">Blastococcus saxobsidens</name>
    <dbReference type="NCBI Taxonomy" id="138336"/>
    <lineage>
        <taxon>Bacteria</taxon>
        <taxon>Bacillati</taxon>
        <taxon>Actinomycetota</taxon>
        <taxon>Actinomycetes</taxon>
        <taxon>Geodermatophilales</taxon>
        <taxon>Geodermatophilaceae</taxon>
        <taxon>Blastococcus</taxon>
    </lineage>
</organism>
<feature type="transmembrane region" description="Helical" evidence="1">
    <location>
        <begin position="198"/>
        <end position="222"/>
    </location>
</feature>
<protein>
    <submittedName>
        <fullName evidence="2">Tight adherence protein B</fullName>
    </submittedName>
</protein>
<evidence type="ECO:0000313" key="3">
    <source>
        <dbReference type="Proteomes" id="UP000292507"/>
    </source>
</evidence>
<keyword evidence="1" id="KW-1133">Transmembrane helix</keyword>
<keyword evidence="1" id="KW-0812">Transmembrane</keyword>
<dbReference type="PANTHER" id="PTHR35007">
    <property type="entry name" value="INTEGRAL MEMBRANE PROTEIN-RELATED"/>
    <property type="match status" value="1"/>
</dbReference>
<dbReference type="OrthoDB" id="5198162at2"/>
<dbReference type="AlphaFoldDB" id="A0A4Q7YB48"/>
<feature type="transmembrane region" description="Helical" evidence="1">
    <location>
        <begin position="44"/>
        <end position="76"/>
    </location>
</feature>
<comment type="caution">
    <text evidence="2">The sequence shown here is derived from an EMBL/GenBank/DDBJ whole genome shotgun (WGS) entry which is preliminary data.</text>
</comment>
<proteinExistence type="predicted"/>